<dbReference type="EnsemblMetazoa" id="AMAM019572-RA">
    <property type="protein sequence ID" value="AMAM019572-PA"/>
    <property type="gene ID" value="AMAM019572"/>
</dbReference>
<organism evidence="10 11">
    <name type="scientific">Anopheles maculatus</name>
    <dbReference type="NCBI Taxonomy" id="74869"/>
    <lineage>
        <taxon>Eukaryota</taxon>
        <taxon>Metazoa</taxon>
        <taxon>Ecdysozoa</taxon>
        <taxon>Arthropoda</taxon>
        <taxon>Hexapoda</taxon>
        <taxon>Insecta</taxon>
        <taxon>Pterygota</taxon>
        <taxon>Neoptera</taxon>
        <taxon>Endopterygota</taxon>
        <taxon>Diptera</taxon>
        <taxon>Nematocera</taxon>
        <taxon>Culicoidea</taxon>
        <taxon>Culicidae</taxon>
        <taxon>Anophelinae</taxon>
        <taxon>Anopheles</taxon>
        <taxon>Anopheles maculatus group</taxon>
    </lineage>
</organism>
<evidence type="ECO:0000313" key="11">
    <source>
        <dbReference type="Proteomes" id="UP000075901"/>
    </source>
</evidence>
<keyword evidence="5 7" id="KW-0443">Lipid metabolism</keyword>
<dbReference type="Pfam" id="PF04916">
    <property type="entry name" value="Phospholip_B"/>
    <property type="match status" value="1"/>
</dbReference>
<dbReference type="VEuPathDB" id="VectorBase:AMAM019572"/>
<evidence type="ECO:0000256" key="3">
    <source>
        <dbReference type="ARBA" id="ARBA00022801"/>
    </source>
</evidence>
<evidence type="ECO:0000256" key="7">
    <source>
        <dbReference type="RuleBase" id="RU364138"/>
    </source>
</evidence>
<evidence type="ECO:0000256" key="6">
    <source>
        <dbReference type="ARBA" id="ARBA00023180"/>
    </source>
</evidence>
<evidence type="ECO:0000256" key="9">
    <source>
        <dbReference type="SAM" id="Phobius"/>
    </source>
</evidence>
<name>A0A182T4P8_9DIPT</name>
<dbReference type="PANTHER" id="PTHR12370:SF3">
    <property type="entry name" value="PHOSPHOLIPASE B-LIKE 2-RELATED"/>
    <property type="match status" value="1"/>
</dbReference>
<keyword evidence="2" id="KW-0732">Signal</keyword>
<keyword evidence="9" id="KW-0812">Transmembrane</keyword>
<dbReference type="Proteomes" id="UP000075901">
    <property type="component" value="Unassembled WGS sequence"/>
</dbReference>
<dbReference type="InterPro" id="IPR007000">
    <property type="entry name" value="PLipase_B-like"/>
</dbReference>
<dbReference type="GO" id="GO:0004620">
    <property type="term" value="F:phospholipase activity"/>
    <property type="evidence" value="ECO:0007669"/>
    <property type="project" value="InterPro"/>
</dbReference>
<evidence type="ECO:0000256" key="2">
    <source>
        <dbReference type="ARBA" id="ARBA00022729"/>
    </source>
</evidence>
<keyword evidence="6" id="KW-0325">Glycoprotein</keyword>
<feature type="compositionally biased region" description="Polar residues" evidence="8">
    <location>
        <begin position="639"/>
        <end position="653"/>
    </location>
</feature>
<feature type="region of interest" description="Disordered" evidence="8">
    <location>
        <begin position="636"/>
        <end position="668"/>
    </location>
</feature>
<accession>A0A182T4P8</accession>
<feature type="compositionally biased region" description="Low complexity" evidence="8">
    <location>
        <begin position="654"/>
        <end position="666"/>
    </location>
</feature>
<evidence type="ECO:0000256" key="4">
    <source>
        <dbReference type="ARBA" id="ARBA00022963"/>
    </source>
</evidence>
<keyword evidence="11" id="KW-1185">Reference proteome</keyword>
<reference evidence="11" key="1">
    <citation type="submission" date="2013-09" db="EMBL/GenBank/DDBJ databases">
        <title>The Genome Sequence of Anopheles maculatus species B.</title>
        <authorList>
            <consortium name="The Broad Institute Genomics Platform"/>
            <person name="Neafsey D.E."/>
            <person name="Besansky N."/>
            <person name="Howell P."/>
            <person name="Walton C."/>
            <person name="Young S.K."/>
            <person name="Zeng Q."/>
            <person name="Gargeya S."/>
            <person name="Fitzgerald M."/>
            <person name="Haas B."/>
            <person name="Abouelleil A."/>
            <person name="Allen A.W."/>
            <person name="Alvarado L."/>
            <person name="Arachchi H.M."/>
            <person name="Berlin A.M."/>
            <person name="Chapman S.B."/>
            <person name="Gainer-Dewar J."/>
            <person name="Goldberg J."/>
            <person name="Griggs A."/>
            <person name="Gujja S."/>
            <person name="Hansen M."/>
            <person name="Howarth C."/>
            <person name="Imamovic A."/>
            <person name="Ireland A."/>
            <person name="Larimer J."/>
            <person name="McCowan C."/>
            <person name="Murphy C."/>
            <person name="Pearson M."/>
            <person name="Poon T.W."/>
            <person name="Priest M."/>
            <person name="Roberts A."/>
            <person name="Saif S."/>
            <person name="Shea T."/>
            <person name="Sisk P."/>
            <person name="Sykes S."/>
            <person name="Wortman J."/>
            <person name="Nusbaum C."/>
            <person name="Birren B."/>
        </authorList>
    </citation>
    <scope>NUCLEOTIDE SEQUENCE [LARGE SCALE GENOMIC DNA]</scope>
    <source>
        <strain evidence="11">maculatus3</strain>
    </source>
</reference>
<evidence type="ECO:0000313" key="10">
    <source>
        <dbReference type="EnsemblMetazoa" id="AMAM019572-PA"/>
    </source>
</evidence>
<dbReference type="GO" id="GO:0009395">
    <property type="term" value="P:phospholipid catabolic process"/>
    <property type="evidence" value="ECO:0007669"/>
    <property type="project" value="TreeGrafter"/>
</dbReference>
<dbReference type="PANTHER" id="PTHR12370">
    <property type="entry name" value="PHOSPHOLIPASE B-RELATED"/>
    <property type="match status" value="1"/>
</dbReference>
<dbReference type="Gene3D" id="3.60.60.30">
    <property type="match status" value="1"/>
</dbReference>
<protein>
    <recommendedName>
        <fullName evidence="7">Phospholipase B-like</fullName>
        <ecNumber evidence="7">3.1.1.-</ecNumber>
    </recommendedName>
</protein>
<proteinExistence type="inferred from homology"/>
<evidence type="ECO:0000256" key="1">
    <source>
        <dbReference type="ARBA" id="ARBA00007835"/>
    </source>
</evidence>
<comment type="similarity">
    <text evidence="1 7">Belongs to the phospholipase B-like family.</text>
</comment>
<keyword evidence="3 7" id="KW-0378">Hydrolase</keyword>
<sequence length="700" mass="78741">MLKVVGASWQRTRIGSYILIGALMLAVAALFLADMERPSYKGTYCATTYWARNSGYRLEFWGQRNDLDLVPKGAVRACFRDSILTNGWSQLELESQSSYSDTVQAYAAGIMEGALTWHNIYMHWSNTIDAVCSKDVESEEFCDWLRGLITTNVDTVKKMADMKGKHDYYWYQIALFYDQLDGLETGFRKGVKRSRMDYEIPKQDFLLMNAAVDIRDLKIYYTNFLVENSGLKPDPAKGIMLLKLLKQPNGLSKILLGHTSDGSYSSMLRMVKKYTLRYHFSTDVLRPAASKKDAEVEDNSVVPGTNIVFTGYPGVLASLDDFYVINGRRQHRLVAAGVKMENDHVNLWRKIDLVRSVSLAPRVMAANRLGHSGRSWARYFARNPSTGVKQWLVIDMSRFVASNSSDIDLLTSQLPPSGVDVDRSDEENEIPTTLEQDLADSEHQPQRVVTKRMEDYVDDDFKEHTSGARQVRMITIPKSVEPVEAEDVQESAFGPGMFWVVDQLPGRLHAEDITEKIVADGYWLTNGVPYFKEALDIGQANANATTNTTTTTMEKILQNITDLETLARFFRQSAYRGDLDQDEPAAFGNIDLKLYTEATDGMVHFRAFSGPLYDPARSTGSTTGQAAKRSIIKAEALKQASSSAERENPTQPDSSSTSSSGTSVGSRPFDWSRILPLEARHQGHPDVWDFEHITPEWAWI</sequence>
<reference evidence="10" key="2">
    <citation type="submission" date="2020-05" db="UniProtKB">
        <authorList>
            <consortium name="EnsemblMetazoa"/>
        </authorList>
    </citation>
    <scope>IDENTIFICATION</scope>
    <source>
        <strain evidence="10">maculatus3</strain>
    </source>
</reference>
<keyword evidence="9" id="KW-1133">Transmembrane helix</keyword>
<dbReference type="GO" id="GO:0005576">
    <property type="term" value="C:extracellular region"/>
    <property type="evidence" value="ECO:0007669"/>
    <property type="project" value="TreeGrafter"/>
</dbReference>
<evidence type="ECO:0000256" key="5">
    <source>
        <dbReference type="ARBA" id="ARBA00023098"/>
    </source>
</evidence>
<evidence type="ECO:0000256" key="8">
    <source>
        <dbReference type="SAM" id="MobiDB-lite"/>
    </source>
</evidence>
<keyword evidence="4 7" id="KW-0442">Lipid degradation</keyword>
<comment type="function">
    <text evidence="7">Putative phospholipase.</text>
</comment>
<keyword evidence="9" id="KW-0472">Membrane</keyword>
<dbReference type="EC" id="3.1.1.-" evidence="7"/>
<feature type="transmembrane region" description="Helical" evidence="9">
    <location>
        <begin position="14"/>
        <end position="33"/>
    </location>
</feature>
<dbReference type="AlphaFoldDB" id="A0A182T4P8"/>